<dbReference type="Gene3D" id="1.10.287.730">
    <property type="entry name" value="Helix hairpin bin"/>
    <property type="match status" value="1"/>
</dbReference>
<dbReference type="Pfam" id="PF01189">
    <property type="entry name" value="Methyltr_RsmB-F"/>
    <property type="match status" value="1"/>
</dbReference>
<dbReference type="PROSITE" id="PS01153">
    <property type="entry name" value="NOL1_NOP2_SUN"/>
    <property type="match status" value="1"/>
</dbReference>
<dbReference type="AlphaFoldDB" id="A0A1H3HBY3"/>
<keyword evidence="5" id="KW-0963">Cytoplasm</keyword>
<evidence type="ECO:0000256" key="11">
    <source>
        <dbReference type="ARBA" id="ARBA00030399"/>
    </source>
</evidence>
<dbReference type="SUPFAM" id="SSF48013">
    <property type="entry name" value="NusB-like"/>
    <property type="match status" value="1"/>
</dbReference>
<comment type="similarity">
    <text evidence="3 14">Belongs to the class I-like SAM-binding methyltransferase superfamily. RsmB/NOP family.</text>
</comment>
<evidence type="ECO:0000256" key="8">
    <source>
        <dbReference type="ARBA" id="ARBA00022679"/>
    </source>
</evidence>
<dbReference type="NCBIfam" id="NF008149">
    <property type="entry name" value="PRK10901.1"/>
    <property type="match status" value="1"/>
</dbReference>
<evidence type="ECO:0000256" key="5">
    <source>
        <dbReference type="ARBA" id="ARBA00022490"/>
    </source>
</evidence>
<reference evidence="17 18" key="1">
    <citation type="submission" date="2016-10" db="EMBL/GenBank/DDBJ databases">
        <authorList>
            <person name="de Groot N.N."/>
        </authorList>
    </citation>
    <scope>NUCLEOTIDE SEQUENCE [LARGE SCALE GENOMIC DNA]</scope>
    <source>
        <strain evidence="17 18">Nm1</strain>
    </source>
</reference>
<evidence type="ECO:0000313" key="18">
    <source>
        <dbReference type="Proteomes" id="UP000198640"/>
    </source>
</evidence>
<evidence type="ECO:0000256" key="6">
    <source>
        <dbReference type="ARBA" id="ARBA00022552"/>
    </source>
</evidence>
<name>A0A1H3HBY3_9PROT</name>
<dbReference type="InterPro" id="IPR023267">
    <property type="entry name" value="RCMT"/>
</dbReference>
<dbReference type="GO" id="GO:0005737">
    <property type="term" value="C:cytoplasm"/>
    <property type="evidence" value="ECO:0007669"/>
    <property type="project" value="UniProtKB-SubCell"/>
</dbReference>
<protein>
    <recommendedName>
        <fullName evidence="4">16S rRNA (cytosine(967)-C(5))-methyltransferase</fullName>
        <ecNumber evidence="4">2.1.1.176</ecNumber>
    </recommendedName>
    <alternativeName>
        <fullName evidence="11">16S rRNA m5C967 methyltransferase</fullName>
    </alternativeName>
    <alternativeName>
        <fullName evidence="12">rRNA (cytosine-C(5)-)-methyltransferase RsmB</fullName>
    </alternativeName>
</protein>
<evidence type="ECO:0000256" key="10">
    <source>
        <dbReference type="ARBA" id="ARBA00022884"/>
    </source>
</evidence>
<dbReference type="InterPro" id="IPR006027">
    <property type="entry name" value="NusB_RsmB_TIM44"/>
</dbReference>
<comment type="catalytic activity">
    <reaction evidence="13">
        <text>cytidine(967) in 16S rRNA + S-adenosyl-L-methionine = 5-methylcytidine(967) in 16S rRNA + S-adenosyl-L-homocysteine + H(+)</text>
        <dbReference type="Rhea" id="RHEA:42748"/>
        <dbReference type="Rhea" id="RHEA-COMP:10219"/>
        <dbReference type="Rhea" id="RHEA-COMP:10220"/>
        <dbReference type="ChEBI" id="CHEBI:15378"/>
        <dbReference type="ChEBI" id="CHEBI:57856"/>
        <dbReference type="ChEBI" id="CHEBI:59789"/>
        <dbReference type="ChEBI" id="CHEBI:74483"/>
        <dbReference type="ChEBI" id="CHEBI:82748"/>
        <dbReference type="EC" id="2.1.1.176"/>
    </reaction>
</comment>
<evidence type="ECO:0000256" key="4">
    <source>
        <dbReference type="ARBA" id="ARBA00012140"/>
    </source>
</evidence>
<feature type="domain" description="SAM-dependent MTase RsmB/NOP-type" evidence="16">
    <location>
        <begin position="163"/>
        <end position="426"/>
    </location>
</feature>
<dbReference type="GO" id="GO:0003723">
    <property type="term" value="F:RNA binding"/>
    <property type="evidence" value="ECO:0007669"/>
    <property type="project" value="UniProtKB-UniRule"/>
</dbReference>
<dbReference type="PROSITE" id="PS51686">
    <property type="entry name" value="SAM_MT_RSMB_NOP"/>
    <property type="match status" value="1"/>
</dbReference>
<dbReference type="InterPro" id="IPR049560">
    <property type="entry name" value="MeTrfase_RsmB-F_NOP2_cat"/>
</dbReference>
<keyword evidence="10 14" id="KW-0694">RNA-binding</keyword>
<dbReference type="NCBIfam" id="TIGR00563">
    <property type="entry name" value="rsmB"/>
    <property type="match status" value="1"/>
</dbReference>
<dbReference type="Gene3D" id="3.30.70.1170">
    <property type="entry name" value="Sun protein, domain 3"/>
    <property type="match status" value="1"/>
</dbReference>
<dbReference type="CDD" id="cd02440">
    <property type="entry name" value="AdoMet_MTases"/>
    <property type="match status" value="1"/>
</dbReference>
<dbReference type="PANTHER" id="PTHR22807">
    <property type="entry name" value="NOP2 YEAST -RELATED NOL1/NOP2/FMU SUN DOMAIN-CONTAINING"/>
    <property type="match status" value="1"/>
</dbReference>
<feature type="binding site" evidence="14">
    <location>
        <position position="273"/>
    </location>
    <ligand>
        <name>S-adenosyl-L-methionine</name>
        <dbReference type="ChEBI" id="CHEBI:59789"/>
    </ligand>
</feature>
<dbReference type="InterPro" id="IPR029063">
    <property type="entry name" value="SAM-dependent_MTases_sf"/>
</dbReference>
<dbReference type="PANTHER" id="PTHR22807:SF61">
    <property type="entry name" value="NOL1_NOP2_SUN FAMILY PROTEIN _ ANTITERMINATION NUSB DOMAIN-CONTAINING PROTEIN"/>
    <property type="match status" value="1"/>
</dbReference>
<evidence type="ECO:0000256" key="14">
    <source>
        <dbReference type="PROSITE-ProRule" id="PRU01023"/>
    </source>
</evidence>
<keyword evidence="6" id="KW-0698">rRNA processing</keyword>
<comment type="subcellular location">
    <subcellularLocation>
        <location evidence="2">Cytoplasm</location>
    </subcellularLocation>
</comment>
<dbReference type="InterPro" id="IPR007110">
    <property type="entry name" value="Ig-like_dom"/>
</dbReference>
<dbReference type="OrthoDB" id="9810297at2"/>
<keyword evidence="7 14" id="KW-0489">Methyltransferase</keyword>
<dbReference type="PROSITE" id="PS50835">
    <property type="entry name" value="IG_LIKE"/>
    <property type="match status" value="1"/>
</dbReference>
<dbReference type="Gene3D" id="1.10.940.10">
    <property type="entry name" value="NusB-like"/>
    <property type="match status" value="1"/>
</dbReference>
<dbReference type="Pfam" id="PF22458">
    <property type="entry name" value="RsmF-B_ferredox"/>
    <property type="match status" value="1"/>
</dbReference>
<sequence>MIKTQLLTVNAIGNVLAGANLTGVLRETWRKNTMLSSQQRGAIQDLTYGVLRYYSQLDTLLQSLLHKPLPDRRLHYLLLVSLYQLNYSKAPVHAIVNHAASSARMLAGNRGASGLVNAILRNFIRQQEMLLAQTKQDETARYAYPQWWIDKLRQQYPQHYAGILLAGNQHPPMTLRVNQKQITVSDYQARLQACAIDSEWLWGSALRLTRPVAVEQLPGFAEGLVSVQDAGAQLAAPLLDVGAGMRVLDACAAPGGKSTHLMELADIKLTVMDKHAERLTMLQENFTRLKMPDYQLICGSALEPSQWWDGQLFDRILADVPCSASGVVNRHPDIKWLRRPGDIETFTQTQRIMLRKLWPLLCRGGKLLYATCSIFSEENNLLVTEFLSDHEDARALPCTHETIIHHGQLLPSTRHDGFFYALLQKN</sequence>
<feature type="binding site" evidence="14">
    <location>
        <position position="319"/>
    </location>
    <ligand>
        <name>S-adenosyl-L-methionine</name>
        <dbReference type="ChEBI" id="CHEBI:59789"/>
    </ligand>
</feature>
<comment type="caution">
    <text evidence="14">Lacks conserved residue(s) required for the propagation of feature annotation.</text>
</comment>
<organism evidence="17 18">
    <name type="scientific">Nitrosomonas halophila</name>
    <dbReference type="NCBI Taxonomy" id="44576"/>
    <lineage>
        <taxon>Bacteria</taxon>
        <taxon>Pseudomonadati</taxon>
        <taxon>Pseudomonadota</taxon>
        <taxon>Betaproteobacteria</taxon>
        <taxon>Nitrosomonadales</taxon>
        <taxon>Nitrosomonadaceae</taxon>
        <taxon>Nitrosomonas</taxon>
    </lineage>
</organism>
<keyword evidence="18" id="KW-1185">Reference proteome</keyword>
<dbReference type="Gene3D" id="3.40.50.150">
    <property type="entry name" value="Vaccinia Virus protein VP39"/>
    <property type="match status" value="1"/>
</dbReference>
<dbReference type="Pfam" id="PF01029">
    <property type="entry name" value="NusB"/>
    <property type="match status" value="1"/>
</dbReference>
<keyword evidence="9 14" id="KW-0949">S-adenosyl-L-methionine</keyword>
<evidence type="ECO:0000256" key="2">
    <source>
        <dbReference type="ARBA" id="ARBA00004496"/>
    </source>
</evidence>
<dbReference type="Proteomes" id="UP000198640">
    <property type="component" value="Unassembled WGS sequence"/>
</dbReference>
<dbReference type="FunFam" id="3.40.50.150:FF:000022">
    <property type="entry name" value="Ribosomal RNA small subunit methyltransferase B"/>
    <property type="match status" value="1"/>
</dbReference>
<evidence type="ECO:0000256" key="13">
    <source>
        <dbReference type="ARBA" id="ARBA00047283"/>
    </source>
</evidence>
<evidence type="ECO:0000259" key="15">
    <source>
        <dbReference type="PROSITE" id="PS50835"/>
    </source>
</evidence>
<feature type="active site" description="Nucleophile" evidence="14">
    <location>
        <position position="372"/>
    </location>
</feature>
<dbReference type="InterPro" id="IPR035926">
    <property type="entry name" value="NusB-like_sf"/>
</dbReference>
<keyword evidence="8 14" id="KW-0808">Transferase</keyword>
<dbReference type="InterPro" id="IPR054728">
    <property type="entry name" value="RsmB-like_ferredoxin"/>
</dbReference>
<dbReference type="InterPro" id="IPR018314">
    <property type="entry name" value="RsmB/NOL1/NOP2-like_CS"/>
</dbReference>
<dbReference type="EC" id="2.1.1.176" evidence="4"/>
<dbReference type="RefSeq" id="WP_090413435.1">
    <property type="nucleotide sequence ID" value="NZ_FNOY01000019.1"/>
</dbReference>
<evidence type="ECO:0000256" key="9">
    <source>
        <dbReference type="ARBA" id="ARBA00022691"/>
    </source>
</evidence>
<evidence type="ECO:0000259" key="16">
    <source>
        <dbReference type="PROSITE" id="PS51686"/>
    </source>
</evidence>
<accession>A0A1H3HBY3</accession>
<feature type="binding site" evidence="14">
    <location>
        <begin position="251"/>
        <end position="257"/>
    </location>
    <ligand>
        <name>S-adenosyl-L-methionine</name>
        <dbReference type="ChEBI" id="CHEBI:59789"/>
    </ligand>
</feature>
<evidence type="ECO:0000256" key="12">
    <source>
        <dbReference type="ARBA" id="ARBA00031088"/>
    </source>
</evidence>
<evidence type="ECO:0000256" key="7">
    <source>
        <dbReference type="ARBA" id="ARBA00022603"/>
    </source>
</evidence>
<comment type="function">
    <text evidence="1">Specifically methylates the cytosine at position 967 (m5C967) of 16S rRNA.</text>
</comment>
<proteinExistence type="inferred from homology"/>
<evidence type="ECO:0000313" key="17">
    <source>
        <dbReference type="EMBL" id="SDY13016.1"/>
    </source>
</evidence>
<dbReference type="PRINTS" id="PR02008">
    <property type="entry name" value="RCMTFAMILY"/>
</dbReference>
<gene>
    <name evidence="17" type="ORF">SAMN05421881_101927</name>
</gene>
<evidence type="ECO:0000256" key="1">
    <source>
        <dbReference type="ARBA" id="ARBA00002724"/>
    </source>
</evidence>
<evidence type="ECO:0000256" key="3">
    <source>
        <dbReference type="ARBA" id="ARBA00007494"/>
    </source>
</evidence>
<dbReference type="GO" id="GO:0006355">
    <property type="term" value="P:regulation of DNA-templated transcription"/>
    <property type="evidence" value="ECO:0007669"/>
    <property type="project" value="InterPro"/>
</dbReference>
<dbReference type="SUPFAM" id="SSF53335">
    <property type="entry name" value="S-adenosyl-L-methionine-dependent methyltransferases"/>
    <property type="match status" value="1"/>
</dbReference>
<dbReference type="InterPro" id="IPR004573">
    <property type="entry name" value="rRNA_ssu_MeTfrase_B"/>
</dbReference>
<dbReference type="GO" id="GO:0008649">
    <property type="term" value="F:rRNA methyltransferase activity"/>
    <property type="evidence" value="ECO:0007669"/>
    <property type="project" value="InterPro"/>
</dbReference>
<dbReference type="InterPro" id="IPR001678">
    <property type="entry name" value="MeTrfase_RsmB-F_NOP2_dom"/>
</dbReference>
<dbReference type="STRING" id="44576.SAMN05421881_101927"/>
<feature type="domain" description="Ig-like" evidence="15">
    <location>
        <begin position="292"/>
        <end position="399"/>
    </location>
</feature>
<dbReference type="EMBL" id="FNOY01000019">
    <property type="protein sequence ID" value="SDY13016.1"/>
    <property type="molecule type" value="Genomic_DNA"/>
</dbReference>